<dbReference type="Pfam" id="PF03640">
    <property type="entry name" value="Lipoprotein_15"/>
    <property type="match status" value="2"/>
</dbReference>
<organism evidence="3 4">
    <name type="scientific">Streptomyces kaniharaensis</name>
    <dbReference type="NCBI Taxonomy" id="212423"/>
    <lineage>
        <taxon>Bacteria</taxon>
        <taxon>Bacillati</taxon>
        <taxon>Actinomycetota</taxon>
        <taxon>Actinomycetes</taxon>
        <taxon>Kitasatosporales</taxon>
        <taxon>Streptomycetaceae</taxon>
        <taxon>Streptomyces</taxon>
    </lineage>
</organism>
<dbReference type="GO" id="GO:0043448">
    <property type="term" value="P:alkane catabolic process"/>
    <property type="evidence" value="ECO:0007669"/>
    <property type="project" value="TreeGrafter"/>
</dbReference>
<evidence type="ECO:0000313" key="3">
    <source>
        <dbReference type="EMBL" id="MQS16595.1"/>
    </source>
</evidence>
<keyword evidence="2" id="KW-0732">Signal</keyword>
<dbReference type="PANTHER" id="PTHR39335">
    <property type="entry name" value="BLL4220 PROTEIN"/>
    <property type="match status" value="1"/>
</dbReference>
<feature type="region of interest" description="Disordered" evidence="1">
    <location>
        <begin position="153"/>
        <end position="205"/>
    </location>
</feature>
<dbReference type="AlphaFoldDB" id="A0A6N7L0E4"/>
<name>A0A6N7L0E4_9ACTN</name>
<dbReference type="Proteomes" id="UP000450000">
    <property type="component" value="Unassembled WGS sequence"/>
</dbReference>
<evidence type="ECO:0000256" key="2">
    <source>
        <dbReference type="SAM" id="SignalP"/>
    </source>
</evidence>
<dbReference type="OrthoDB" id="597632at2"/>
<reference evidence="3 4" key="1">
    <citation type="submission" date="2019-09" db="EMBL/GenBank/DDBJ databases">
        <title>Genome Sequences of Streptomyces kaniharaensis ATCC 21070.</title>
        <authorList>
            <person name="Zhu W."/>
            <person name="De Crecy-Lagard V."/>
            <person name="Richards N.G."/>
        </authorList>
    </citation>
    <scope>NUCLEOTIDE SEQUENCE [LARGE SCALE GENOMIC DNA]</scope>
    <source>
        <strain evidence="3 4">SF-557</strain>
    </source>
</reference>
<dbReference type="PANTHER" id="PTHR39335:SF1">
    <property type="entry name" value="BLL4220 PROTEIN"/>
    <property type="match status" value="1"/>
</dbReference>
<feature type="signal peptide" evidence="2">
    <location>
        <begin position="1"/>
        <end position="29"/>
    </location>
</feature>
<dbReference type="EMBL" id="WBOF01000003">
    <property type="protein sequence ID" value="MQS16595.1"/>
    <property type="molecule type" value="Genomic_DNA"/>
</dbReference>
<protein>
    <recommendedName>
        <fullName evidence="5">Lipoprotein</fullName>
    </recommendedName>
</protein>
<evidence type="ECO:0008006" key="5">
    <source>
        <dbReference type="Google" id="ProtNLM"/>
    </source>
</evidence>
<evidence type="ECO:0000313" key="4">
    <source>
        <dbReference type="Proteomes" id="UP000450000"/>
    </source>
</evidence>
<gene>
    <name evidence="3" type="ORF">F7Q99_31510</name>
</gene>
<keyword evidence="4" id="KW-1185">Reference proteome</keyword>
<dbReference type="PROSITE" id="PS51257">
    <property type="entry name" value="PROKAR_LIPOPROTEIN"/>
    <property type="match status" value="1"/>
</dbReference>
<proteinExistence type="predicted"/>
<feature type="chain" id="PRO_5039697167" description="Lipoprotein" evidence="2">
    <location>
        <begin position="30"/>
        <end position="205"/>
    </location>
</feature>
<dbReference type="InterPro" id="IPR005297">
    <property type="entry name" value="Lipoprotein_repeat"/>
</dbReference>
<feature type="compositionally biased region" description="Low complexity" evidence="1">
    <location>
        <begin position="175"/>
        <end position="199"/>
    </location>
</feature>
<accession>A0A6N7L0E4</accession>
<sequence>MPKFTVPAFAARRLLAVSGIAVLALAATACGPDSGDGYGEKAPSTAAATAPATAAGNSSGARLVAAKSATLGPIVTDSAGRTLYRFDKDTAKPSASTCTDACAAKWPPVTAQDAVQVTGIDSALVGNVTRPDGTKQVTLNGWPLYRFAGDTASGQTNGQGVGGTWFASTPEGKKASGAAGQAPAQTPSQAPSSAPSQSGGYSGGY</sequence>
<dbReference type="RefSeq" id="WP_153467848.1">
    <property type="nucleotide sequence ID" value="NZ_WBOF01000003.1"/>
</dbReference>
<evidence type="ECO:0000256" key="1">
    <source>
        <dbReference type="SAM" id="MobiDB-lite"/>
    </source>
</evidence>
<comment type="caution">
    <text evidence="3">The sequence shown here is derived from an EMBL/GenBank/DDBJ whole genome shotgun (WGS) entry which is preliminary data.</text>
</comment>